<dbReference type="PROSITE" id="PS50006">
    <property type="entry name" value="FHA_DOMAIN"/>
    <property type="match status" value="1"/>
</dbReference>
<dbReference type="SUPFAM" id="SSF49879">
    <property type="entry name" value="SMAD/FHA domain"/>
    <property type="match status" value="1"/>
</dbReference>
<accession>A0A135TLA5</accession>
<feature type="compositionally biased region" description="Basic and acidic residues" evidence="1">
    <location>
        <begin position="128"/>
        <end position="141"/>
    </location>
</feature>
<feature type="compositionally biased region" description="Basic and acidic residues" evidence="1">
    <location>
        <begin position="177"/>
        <end position="187"/>
    </location>
</feature>
<evidence type="ECO:0000256" key="1">
    <source>
        <dbReference type="SAM" id="MobiDB-lite"/>
    </source>
</evidence>
<dbReference type="InterPro" id="IPR008984">
    <property type="entry name" value="SMAD_FHA_dom_sf"/>
</dbReference>
<protein>
    <submittedName>
        <fullName evidence="3">FHA domain-containing protein</fullName>
    </submittedName>
</protein>
<feature type="compositionally biased region" description="Basic and acidic residues" evidence="1">
    <location>
        <begin position="149"/>
        <end position="166"/>
    </location>
</feature>
<dbReference type="OrthoDB" id="444265at2759"/>
<name>A0A135TLA5_9PEZI</name>
<dbReference type="Proteomes" id="UP000070121">
    <property type="component" value="Unassembled WGS sequence"/>
</dbReference>
<dbReference type="PANTHER" id="PTHR23308">
    <property type="entry name" value="NUCLEAR INHIBITOR OF PROTEIN PHOSPHATASE-1"/>
    <property type="match status" value="1"/>
</dbReference>
<dbReference type="InterPro" id="IPR050923">
    <property type="entry name" value="Cell_Proc_Reg/RNA_Proc"/>
</dbReference>
<feature type="compositionally biased region" description="Basic and acidic residues" evidence="1">
    <location>
        <begin position="287"/>
        <end position="299"/>
    </location>
</feature>
<keyword evidence="4" id="KW-1185">Reference proteome</keyword>
<comment type="caution">
    <text evidence="3">The sequence shown here is derived from an EMBL/GenBank/DDBJ whole genome shotgun (WGS) entry which is preliminary data.</text>
</comment>
<feature type="region of interest" description="Disordered" evidence="1">
    <location>
        <begin position="64"/>
        <end position="300"/>
    </location>
</feature>
<feature type="compositionally biased region" description="Basic and acidic residues" evidence="1">
    <location>
        <begin position="198"/>
        <end position="208"/>
    </location>
</feature>
<gene>
    <name evidence="3" type="ORF">CSAL01_09011</name>
</gene>
<reference evidence="3 4" key="1">
    <citation type="submission" date="2014-02" db="EMBL/GenBank/DDBJ databases">
        <title>The genome sequence of Colletotrichum salicis CBS 607.94.</title>
        <authorList>
            <person name="Baroncelli R."/>
            <person name="Thon M.R."/>
        </authorList>
    </citation>
    <scope>NUCLEOTIDE SEQUENCE [LARGE SCALE GENOMIC DNA]</scope>
    <source>
        <strain evidence="3 4">CBS 607.94</strain>
    </source>
</reference>
<organism evidence="3 4">
    <name type="scientific">Colletotrichum salicis</name>
    <dbReference type="NCBI Taxonomy" id="1209931"/>
    <lineage>
        <taxon>Eukaryota</taxon>
        <taxon>Fungi</taxon>
        <taxon>Dikarya</taxon>
        <taxon>Ascomycota</taxon>
        <taxon>Pezizomycotina</taxon>
        <taxon>Sordariomycetes</taxon>
        <taxon>Hypocreomycetidae</taxon>
        <taxon>Glomerellales</taxon>
        <taxon>Glomerellaceae</taxon>
        <taxon>Colletotrichum</taxon>
        <taxon>Colletotrichum acutatum species complex</taxon>
    </lineage>
</organism>
<dbReference type="Pfam" id="PF00498">
    <property type="entry name" value="FHA"/>
    <property type="match status" value="1"/>
</dbReference>
<feature type="domain" description="FHA" evidence="2">
    <location>
        <begin position="362"/>
        <end position="425"/>
    </location>
</feature>
<feature type="compositionally biased region" description="Basic residues" evidence="1">
    <location>
        <begin position="167"/>
        <end position="176"/>
    </location>
</feature>
<sequence length="456" mass="53211">MHVRRGMTSELPVKFLPSPLRLGYNIVEIANREQALVFTNRPLLRLELPTWQIVSLRSGNRSLSFVRNPHLPKHRSRGQPPTYISVKGIPTSNPRPLQRQITRKMGSDDENRGQRSRRSRHDNQDDDERPRRERHTADRESHRRRRSKDRSDNRDRDRDRGSDRPPRRERRRSRSRDRREPSRRSRSPDPTARKRSRSRGDRDRSDRDRHRRRRSPHDDKDRSSRDKDSRRRRHRDRDRSPASDSEDDSNSKSTKRKRLTAPTSPKPDPFRRTGPLPDQDASFAVSKGEEPEKPKEKPNLRTTGLLAAASNSVQQADGTSVALKYHEPAEARKPPPRDQWKLFVFKGADIVDTVDLNLRSCWLMGREAAVVDFAAEHPSISKQHAVIQFRHVEKRNEFGDRIGKVKPYLIDLESANGTVLNGDKVAESRYYELRDKDMIKLGHSTREYVLMLVPKD</sequence>
<evidence type="ECO:0000313" key="4">
    <source>
        <dbReference type="Proteomes" id="UP000070121"/>
    </source>
</evidence>
<evidence type="ECO:0000259" key="2">
    <source>
        <dbReference type="PROSITE" id="PS50006"/>
    </source>
</evidence>
<dbReference type="AlphaFoldDB" id="A0A135TLA5"/>
<dbReference type="Gene3D" id="2.60.200.20">
    <property type="match status" value="1"/>
</dbReference>
<dbReference type="EMBL" id="JFFI01001940">
    <property type="protein sequence ID" value="KXH48882.1"/>
    <property type="molecule type" value="Genomic_DNA"/>
</dbReference>
<dbReference type="CDD" id="cd22676">
    <property type="entry name" value="FHA_SNIP1_DDL-like"/>
    <property type="match status" value="1"/>
</dbReference>
<dbReference type="InterPro" id="IPR000253">
    <property type="entry name" value="FHA_dom"/>
</dbReference>
<evidence type="ECO:0000313" key="3">
    <source>
        <dbReference type="EMBL" id="KXH48882.1"/>
    </source>
</evidence>
<proteinExistence type="predicted"/>
<dbReference type="STRING" id="1209931.A0A135TLA5"/>
<dbReference type="SMART" id="SM00240">
    <property type="entry name" value="FHA"/>
    <property type="match status" value="1"/>
</dbReference>
<feature type="compositionally biased region" description="Basic and acidic residues" evidence="1">
    <location>
        <begin position="216"/>
        <end position="229"/>
    </location>
</feature>
<dbReference type="FunFam" id="2.60.200.20:FF:000038">
    <property type="entry name" value="FHA domain-containing protein SNIP1"/>
    <property type="match status" value="1"/>
</dbReference>